<organism evidence="1 2">
    <name type="scientific">Diceros bicornis minor</name>
    <name type="common">South-central black rhinoceros</name>
    <dbReference type="NCBI Taxonomy" id="77932"/>
    <lineage>
        <taxon>Eukaryota</taxon>
        <taxon>Metazoa</taxon>
        <taxon>Chordata</taxon>
        <taxon>Craniata</taxon>
        <taxon>Vertebrata</taxon>
        <taxon>Euteleostomi</taxon>
        <taxon>Mammalia</taxon>
        <taxon>Eutheria</taxon>
        <taxon>Laurasiatheria</taxon>
        <taxon>Perissodactyla</taxon>
        <taxon>Rhinocerotidae</taxon>
        <taxon>Diceros</taxon>
    </lineage>
</organism>
<accession>A0A7J7FFQ7</accession>
<sequence length="205" mass="23187">MNKSSNKKKIRVLYQTKESKIHEGIQVDSYLLITKTTPNKLVMLSMKIGTGEDESYSDQDENQDGCSAFEKKTAQKGKASLPDCCGPFPRQLIATMKVVCCYALQVKPQRLMAVLYICGKQPQLMFLVRSTLSRQRERVECFKKKMKEEKDVLIIKALLPIAERLSSLMKSGRSQLTIAIEPWEIILSVLGANHWGEVLAFWGKG</sequence>
<dbReference type="AlphaFoldDB" id="A0A7J7FFQ7"/>
<evidence type="ECO:0000313" key="2">
    <source>
        <dbReference type="Proteomes" id="UP000551758"/>
    </source>
</evidence>
<dbReference type="Proteomes" id="UP000551758">
    <property type="component" value="Unassembled WGS sequence"/>
</dbReference>
<reference evidence="1 2" key="1">
    <citation type="journal article" date="2020" name="Mol. Biol. Evol.">
        <title>Interspecific Gene Flow and the Evolution of Specialization in Black and White Rhinoceros.</title>
        <authorList>
            <person name="Moodley Y."/>
            <person name="Westbury M.V."/>
            <person name="Russo I.M."/>
            <person name="Gopalakrishnan S."/>
            <person name="Rakotoarivelo A."/>
            <person name="Olsen R.A."/>
            <person name="Prost S."/>
            <person name="Tunstall T."/>
            <person name="Ryder O.A."/>
            <person name="Dalen L."/>
            <person name="Bruford M.W."/>
        </authorList>
    </citation>
    <scope>NUCLEOTIDE SEQUENCE [LARGE SCALE GENOMIC DNA]</scope>
    <source>
        <strain evidence="1">SBR-YM</strain>
        <tissue evidence="1">Skin</tissue>
    </source>
</reference>
<protein>
    <submittedName>
        <fullName evidence="1">Uncharacterized protein</fullName>
    </submittedName>
</protein>
<dbReference type="EMBL" id="JACDTQ010000745">
    <property type="protein sequence ID" value="KAF5926860.1"/>
    <property type="molecule type" value="Genomic_DNA"/>
</dbReference>
<proteinExistence type="predicted"/>
<evidence type="ECO:0000313" key="1">
    <source>
        <dbReference type="EMBL" id="KAF5926860.1"/>
    </source>
</evidence>
<name>A0A7J7FFQ7_DICBM</name>
<keyword evidence="2" id="KW-1185">Reference proteome</keyword>
<comment type="caution">
    <text evidence="1">The sequence shown here is derived from an EMBL/GenBank/DDBJ whole genome shotgun (WGS) entry which is preliminary data.</text>
</comment>
<gene>
    <name evidence="1" type="ORF">HPG69_001491</name>
</gene>